<evidence type="ECO:0000313" key="3">
    <source>
        <dbReference type="EMBL" id="GAA1126870.1"/>
    </source>
</evidence>
<comment type="caution">
    <text evidence="3">The sequence shown here is derived from an EMBL/GenBank/DDBJ whole genome shotgun (WGS) entry which is preliminary data.</text>
</comment>
<gene>
    <name evidence="3" type="ORF">GCM10009663_76270</name>
</gene>
<evidence type="ECO:0000259" key="2">
    <source>
        <dbReference type="Pfam" id="PF16640"/>
    </source>
</evidence>
<feature type="region of interest" description="Disordered" evidence="1">
    <location>
        <begin position="240"/>
        <end position="264"/>
    </location>
</feature>
<dbReference type="Pfam" id="PF16640">
    <property type="entry name" value="Big_3_5"/>
    <property type="match status" value="1"/>
</dbReference>
<evidence type="ECO:0000313" key="4">
    <source>
        <dbReference type="Proteomes" id="UP001499987"/>
    </source>
</evidence>
<dbReference type="InterPro" id="IPR032109">
    <property type="entry name" value="Big_3_5"/>
</dbReference>
<dbReference type="InterPro" id="IPR013783">
    <property type="entry name" value="Ig-like_fold"/>
</dbReference>
<reference evidence="3 4" key="1">
    <citation type="journal article" date="2019" name="Int. J. Syst. Evol. Microbiol.">
        <title>The Global Catalogue of Microorganisms (GCM) 10K type strain sequencing project: providing services to taxonomists for standard genome sequencing and annotation.</title>
        <authorList>
            <consortium name="The Broad Institute Genomics Platform"/>
            <consortium name="The Broad Institute Genome Sequencing Center for Infectious Disease"/>
            <person name="Wu L."/>
            <person name="Ma J."/>
        </authorList>
    </citation>
    <scope>NUCLEOTIDE SEQUENCE [LARGE SCALE GENOMIC DNA]</scope>
    <source>
        <strain evidence="3 4">JCM 13002</strain>
    </source>
</reference>
<feature type="domain" description="Bacterial Ig-like" evidence="2">
    <location>
        <begin position="11"/>
        <end position="92"/>
    </location>
</feature>
<sequence length="264" mass="25797">MSFRYATSTALTVDTAAPLFGHAVTLTAGVGSTGPGTPSGTVTFLEGATELADGRARFTTAALQPGPHTLTARYDGDPDFAPGGPAAAGLTVGFSAPCLTAPHAGPLTVAPGQALCLADGARQTGPVTVRPGGALAVSDAELTGPLTADGALAVTVCGSSLTGRVTVTGTTGPLVFGSDARHPADCPGNTLTGPLTLDANTGGLRAAANTLTGPVRITGTTGGTAVPVFEANTVSGPLHCEGNRPEPSTTGTTVTGPRTGRCRP</sequence>
<dbReference type="RefSeq" id="WP_344628365.1">
    <property type="nucleotide sequence ID" value="NZ_BAAALD010000165.1"/>
</dbReference>
<name>A0ABN1U7J9_9ACTN</name>
<accession>A0ABN1U7J9</accession>
<dbReference type="Proteomes" id="UP001499987">
    <property type="component" value="Unassembled WGS sequence"/>
</dbReference>
<organism evidence="3 4">
    <name type="scientific">Kitasatospora arboriphila</name>
    <dbReference type="NCBI Taxonomy" id="258052"/>
    <lineage>
        <taxon>Bacteria</taxon>
        <taxon>Bacillati</taxon>
        <taxon>Actinomycetota</taxon>
        <taxon>Actinomycetes</taxon>
        <taxon>Kitasatosporales</taxon>
        <taxon>Streptomycetaceae</taxon>
        <taxon>Kitasatospora</taxon>
    </lineage>
</organism>
<proteinExistence type="predicted"/>
<protein>
    <recommendedName>
        <fullName evidence="2">Bacterial Ig-like domain-containing protein</fullName>
    </recommendedName>
</protein>
<dbReference type="Gene3D" id="2.60.40.10">
    <property type="entry name" value="Immunoglobulins"/>
    <property type="match status" value="1"/>
</dbReference>
<feature type="compositionally biased region" description="Low complexity" evidence="1">
    <location>
        <begin position="245"/>
        <end position="264"/>
    </location>
</feature>
<evidence type="ECO:0000256" key="1">
    <source>
        <dbReference type="SAM" id="MobiDB-lite"/>
    </source>
</evidence>
<dbReference type="EMBL" id="BAAALD010000165">
    <property type="protein sequence ID" value="GAA1126870.1"/>
    <property type="molecule type" value="Genomic_DNA"/>
</dbReference>
<keyword evidence="4" id="KW-1185">Reference proteome</keyword>